<accession>A0A1V9WZR8</accession>
<reference evidence="2" key="1">
    <citation type="journal article" date="2017" name="Gigascience">
        <title>Draft genome of the honey bee ectoparasitic mite, Tropilaelaps mercedesae, is shaped by the parasitic life history.</title>
        <authorList>
            <person name="Dong X."/>
            <person name="Armstrong S.D."/>
            <person name="Xia D."/>
            <person name="Makepeace B.L."/>
            <person name="Darby A.C."/>
            <person name="Kadowaki T."/>
        </authorList>
    </citation>
    <scope>NUCLEOTIDE SEQUENCE [LARGE SCALE GENOMIC DNA]</scope>
    <source>
        <strain evidence="2">Wuxi-XJTLU</strain>
    </source>
</reference>
<evidence type="ECO:0000256" key="1">
    <source>
        <dbReference type="SAM" id="MobiDB-lite"/>
    </source>
</evidence>
<feature type="region of interest" description="Disordered" evidence="1">
    <location>
        <begin position="1"/>
        <end position="29"/>
    </location>
</feature>
<name>A0A1V9WZR8_9ACAR</name>
<organism evidence="2 3">
    <name type="scientific">Tropilaelaps mercedesae</name>
    <dbReference type="NCBI Taxonomy" id="418985"/>
    <lineage>
        <taxon>Eukaryota</taxon>
        <taxon>Metazoa</taxon>
        <taxon>Ecdysozoa</taxon>
        <taxon>Arthropoda</taxon>
        <taxon>Chelicerata</taxon>
        <taxon>Arachnida</taxon>
        <taxon>Acari</taxon>
        <taxon>Parasitiformes</taxon>
        <taxon>Mesostigmata</taxon>
        <taxon>Gamasina</taxon>
        <taxon>Dermanyssoidea</taxon>
        <taxon>Laelapidae</taxon>
        <taxon>Tropilaelaps</taxon>
    </lineage>
</organism>
<evidence type="ECO:0000313" key="3">
    <source>
        <dbReference type="Proteomes" id="UP000192247"/>
    </source>
</evidence>
<sequence>MAVSSVRSDARNEATPPQPEASSFGALQRSSPDLTPRFAHNVNVVEGENAFSKPLSSVRCCLICFAALRTSSLYAANPYCCRDRRSLASCGGGGPIPVPMPLLPACATLPRDRRPLSLSPAEFAGQIPPDFSSLRPLNLMNQPDVRSLKQDAAVRSPMCTCPRVIKVAIDVCARPPGGSSSAETESLPSLDLCGGQGPIPGAVVAYKDPDLVSNGPHRACSATPGPDVQDCSISQSSSTAPLLASPDLLVDQNDHPSAYFR</sequence>
<gene>
    <name evidence="2" type="ORF">BIW11_04957</name>
</gene>
<dbReference type="Proteomes" id="UP000192247">
    <property type="component" value="Unassembled WGS sequence"/>
</dbReference>
<keyword evidence="3" id="KW-1185">Reference proteome</keyword>
<dbReference type="AlphaFoldDB" id="A0A1V9WZR8"/>
<dbReference type="InParanoid" id="A0A1V9WZR8"/>
<proteinExistence type="predicted"/>
<comment type="caution">
    <text evidence="2">The sequence shown here is derived from an EMBL/GenBank/DDBJ whole genome shotgun (WGS) entry which is preliminary data.</text>
</comment>
<evidence type="ECO:0000313" key="2">
    <source>
        <dbReference type="EMBL" id="OQR66626.1"/>
    </source>
</evidence>
<protein>
    <submittedName>
        <fullName evidence="2">Leucine-rich repeat-containing protein 4B-like</fullName>
    </submittedName>
</protein>
<feature type="region of interest" description="Disordered" evidence="1">
    <location>
        <begin position="216"/>
        <end position="239"/>
    </location>
</feature>
<dbReference type="EMBL" id="MNPL01031681">
    <property type="protein sequence ID" value="OQR66626.1"/>
    <property type="molecule type" value="Genomic_DNA"/>
</dbReference>